<sequence>MGGATSTLRQCLEDEFSRLSKGGRDYLVLGELLGIKLPSSAWTLEPAHLASLFVADRNHDGRFDLNELVEFMSLANERTQKYHAHEFRAQMEAECTLRLFEALSNGNGPANFTAWMKALLTENGPTKQGTRDPSQTFLGRNTLADLFYLLRLEEKRGTSFEDFFELLQEAAEEQGLLVGEAEGCKDWVPLQCVEDFISNFNDGAQHFMAATFPEHYLKGAHEPMSADIPAGSVSAGLQNGKTFVSLRGA</sequence>
<accession>A0ABP1FNY7</accession>
<comment type="caution">
    <text evidence="1">The sequence shown here is derived from an EMBL/GenBank/DDBJ whole genome shotgun (WGS) entry which is preliminary data.</text>
</comment>
<keyword evidence="2" id="KW-1185">Reference proteome</keyword>
<proteinExistence type="predicted"/>
<dbReference type="InterPro" id="IPR011992">
    <property type="entry name" value="EF-hand-dom_pair"/>
</dbReference>
<organism evidence="1 2">
    <name type="scientific">Coccomyxa viridis</name>
    <dbReference type="NCBI Taxonomy" id="1274662"/>
    <lineage>
        <taxon>Eukaryota</taxon>
        <taxon>Viridiplantae</taxon>
        <taxon>Chlorophyta</taxon>
        <taxon>core chlorophytes</taxon>
        <taxon>Trebouxiophyceae</taxon>
        <taxon>Trebouxiophyceae incertae sedis</taxon>
        <taxon>Coccomyxaceae</taxon>
        <taxon>Coccomyxa</taxon>
    </lineage>
</organism>
<dbReference type="EMBL" id="CAXHTA020000004">
    <property type="protein sequence ID" value="CAL5220874.1"/>
    <property type="molecule type" value="Genomic_DNA"/>
</dbReference>
<name>A0ABP1FNY7_9CHLO</name>
<reference evidence="1 2" key="1">
    <citation type="submission" date="2024-06" db="EMBL/GenBank/DDBJ databases">
        <authorList>
            <person name="Kraege A."/>
            <person name="Thomma B."/>
        </authorList>
    </citation>
    <scope>NUCLEOTIDE SEQUENCE [LARGE SCALE GENOMIC DNA]</scope>
</reference>
<gene>
    <name evidence="1" type="primary">g2961</name>
    <name evidence="1" type="ORF">VP750_LOCUS2533</name>
</gene>
<dbReference type="Proteomes" id="UP001497392">
    <property type="component" value="Unassembled WGS sequence"/>
</dbReference>
<evidence type="ECO:0000313" key="2">
    <source>
        <dbReference type="Proteomes" id="UP001497392"/>
    </source>
</evidence>
<protein>
    <submittedName>
        <fullName evidence="1">G2961 protein</fullName>
    </submittedName>
</protein>
<dbReference type="SUPFAM" id="SSF47473">
    <property type="entry name" value="EF-hand"/>
    <property type="match status" value="1"/>
</dbReference>
<evidence type="ECO:0000313" key="1">
    <source>
        <dbReference type="EMBL" id="CAL5220874.1"/>
    </source>
</evidence>